<feature type="transmembrane region" description="Helical" evidence="6">
    <location>
        <begin position="54"/>
        <end position="73"/>
    </location>
</feature>
<evidence type="ECO:0000313" key="9">
    <source>
        <dbReference type="Proteomes" id="UP000555564"/>
    </source>
</evidence>
<keyword evidence="3 6" id="KW-0812">Transmembrane</keyword>
<dbReference type="GO" id="GO:0022857">
    <property type="term" value="F:transmembrane transporter activity"/>
    <property type="evidence" value="ECO:0007669"/>
    <property type="project" value="InterPro"/>
</dbReference>
<comment type="caution">
    <text evidence="8">The sequence shown here is derived from an EMBL/GenBank/DDBJ whole genome shotgun (WGS) entry which is preliminary data.</text>
</comment>
<feature type="transmembrane region" description="Helical" evidence="6">
    <location>
        <begin position="113"/>
        <end position="130"/>
    </location>
</feature>
<evidence type="ECO:0000256" key="5">
    <source>
        <dbReference type="ARBA" id="ARBA00023136"/>
    </source>
</evidence>
<feature type="domain" description="Major facilitator superfamily (MFS) profile" evidence="7">
    <location>
        <begin position="19"/>
        <end position="466"/>
    </location>
</feature>
<feature type="transmembrane region" description="Helical" evidence="6">
    <location>
        <begin position="142"/>
        <end position="167"/>
    </location>
</feature>
<dbReference type="Gene3D" id="1.20.1250.20">
    <property type="entry name" value="MFS general substrate transporter like domains"/>
    <property type="match status" value="1"/>
</dbReference>
<evidence type="ECO:0000256" key="6">
    <source>
        <dbReference type="SAM" id="Phobius"/>
    </source>
</evidence>
<sequence>MPADGASAAEGGGGRRGGPVAVLAFCGMTVAFMQTIIVPVLPRLPSLLGVSPEAVSWLVTSTLLSGAVGAPLFGRLGDMYGKRLMLVVAMTSLVAGSALAAAGGTFGSVLTGRVLQGLSMAVIPLGISVMRDHLPQDRIGTAVGFMSSTLGVGAAIGMPVSALVVQYTGWRTLFAGATALGLLCLLLIVTLVPGAGPRSGGRFDAAGAAGLTVALLCLLTAVSHGGEWGWASPPTVGLFAVAFAVAPLWGLHQLRVHRPLVDLRISARRPVLLTNVAAILVGFAMYAGFLVTSFLLQAPVATGYGQGASLVTSGLLTMPGGMAMVLFSRVSARLSDRRGPRFSLVTGAVLMAASYAFYAVAHQRVWQVVLGATLVSIGTALAYSAMPSLIMRSVPVTETASANSVNALMRSVGTSSCSAVVGALLSGMTMTIGADVVPRGQAFVLVFLIAGLSALGGAVVALRIPS</sequence>
<evidence type="ECO:0000256" key="2">
    <source>
        <dbReference type="ARBA" id="ARBA00022448"/>
    </source>
</evidence>
<dbReference type="SUPFAM" id="SSF103473">
    <property type="entry name" value="MFS general substrate transporter"/>
    <property type="match status" value="1"/>
</dbReference>
<evidence type="ECO:0000256" key="4">
    <source>
        <dbReference type="ARBA" id="ARBA00022989"/>
    </source>
</evidence>
<gene>
    <name evidence="8" type="ORF">BJ992_002792</name>
</gene>
<dbReference type="InterPro" id="IPR020846">
    <property type="entry name" value="MFS_dom"/>
</dbReference>
<protein>
    <submittedName>
        <fullName evidence="8">MFS family permease</fullName>
    </submittedName>
</protein>
<comment type="subcellular location">
    <subcellularLocation>
        <location evidence="1">Cell membrane</location>
        <topology evidence="1">Multi-pass membrane protein</topology>
    </subcellularLocation>
</comment>
<feature type="transmembrane region" description="Helical" evidence="6">
    <location>
        <begin position="366"/>
        <end position="386"/>
    </location>
</feature>
<dbReference type="GO" id="GO:0005886">
    <property type="term" value="C:plasma membrane"/>
    <property type="evidence" value="ECO:0007669"/>
    <property type="project" value="UniProtKB-SubCell"/>
</dbReference>
<dbReference type="PANTHER" id="PTHR42718">
    <property type="entry name" value="MAJOR FACILITATOR SUPERFAMILY MULTIDRUG TRANSPORTER MFSC"/>
    <property type="match status" value="1"/>
</dbReference>
<feature type="transmembrane region" description="Helical" evidence="6">
    <location>
        <begin position="407"/>
        <end position="430"/>
    </location>
</feature>
<dbReference type="Gene3D" id="1.20.1720.10">
    <property type="entry name" value="Multidrug resistance protein D"/>
    <property type="match status" value="1"/>
</dbReference>
<dbReference type="Pfam" id="PF07690">
    <property type="entry name" value="MFS_1"/>
    <property type="match status" value="1"/>
</dbReference>
<feature type="transmembrane region" description="Helical" evidence="6">
    <location>
        <begin position="20"/>
        <end position="42"/>
    </location>
</feature>
<name>A0A7X0M7Z2_9ACTN</name>
<feature type="transmembrane region" description="Helical" evidence="6">
    <location>
        <begin position="230"/>
        <end position="251"/>
    </location>
</feature>
<feature type="transmembrane region" description="Helical" evidence="6">
    <location>
        <begin position="85"/>
        <end position="107"/>
    </location>
</feature>
<keyword evidence="9" id="KW-1185">Reference proteome</keyword>
<evidence type="ECO:0000313" key="8">
    <source>
        <dbReference type="EMBL" id="MBB6473361.1"/>
    </source>
</evidence>
<organism evidence="8 9">
    <name type="scientific">Sphaerisporangium rubeum</name>
    <dbReference type="NCBI Taxonomy" id="321317"/>
    <lineage>
        <taxon>Bacteria</taxon>
        <taxon>Bacillati</taxon>
        <taxon>Actinomycetota</taxon>
        <taxon>Actinomycetes</taxon>
        <taxon>Streptosporangiales</taxon>
        <taxon>Streptosporangiaceae</taxon>
        <taxon>Sphaerisporangium</taxon>
    </lineage>
</organism>
<evidence type="ECO:0000256" key="3">
    <source>
        <dbReference type="ARBA" id="ARBA00022692"/>
    </source>
</evidence>
<dbReference type="PANTHER" id="PTHR42718:SF9">
    <property type="entry name" value="MAJOR FACILITATOR SUPERFAMILY MULTIDRUG TRANSPORTER MFSC"/>
    <property type="match status" value="1"/>
</dbReference>
<dbReference type="Proteomes" id="UP000555564">
    <property type="component" value="Unassembled WGS sequence"/>
</dbReference>
<dbReference type="InterPro" id="IPR011701">
    <property type="entry name" value="MFS"/>
</dbReference>
<feature type="transmembrane region" description="Helical" evidence="6">
    <location>
        <begin position="442"/>
        <end position="462"/>
    </location>
</feature>
<keyword evidence="2" id="KW-0813">Transport</keyword>
<dbReference type="CDD" id="cd17504">
    <property type="entry name" value="MFS_MMR_MDR_like"/>
    <property type="match status" value="1"/>
</dbReference>
<dbReference type="InterPro" id="IPR036259">
    <property type="entry name" value="MFS_trans_sf"/>
</dbReference>
<evidence type="ECO:0000256" key="1">
    <source>
        <dbReference type="ARBA" id="ARBA00004651"/>
    </source>
</evidence>
<dbReference type="EMBL" id="JACHIU010000001">
    <property type="protein sequence ID" value="MBB6473361.1"/>
    <property type="molecule type" value="Genomic_DNA"/>
</dbReference>
<accession>A0A7X0M7Z2</accession>
<feature type="transmembrane region" description="Helical" evidence="6">
    <location>
        <begin position="342"/>
        <end position="360"/>
    </location>
</feature>
<keyword evidence="5 6" id="KW-0472">Membrane</keyword>
<feature type="transmembrane region" description="Helical" evidence="6">
    <location>
        <begin position="308"/>
        <end position="330"/>
    </location>
</feature>
<feature type="transmembrane region" description="Helical" evidence="6">
    <location>
        <begin position="272"/>
        <end position="296"/>
    </location>
</feature>
<dbReference type="AlphaFoldDB" id="A0A7X0M7Z2"/>
<reference evidence="8 9" key="1">
    <citation type="submission" date="2020-08" db="EMBL/GenBank/DDBJ databases">
        <title>Sequencing the genomes of 1000 actinobacteria strains.</title>
        <authorList>
            <person name="Klenk H.-P."/>
        </authorList>
    </citation>
    <scope>NUCLEOTIDE SEQUENCE [LARGE SCALE GENOMIC DNA]</scope>
    <source>
        <strain evidence="8 9">DSM 44936</strain>
    </source>
</reference>
<dbReference type="RefSeq" id="WP_184981049.1">
    <property type="nucleotide sequence ID" value="NZ_BAAALO010000013.1"/>
</dbReference>
<feature type="transmembrane region" description="Helical" evidence="6">
    <location>
        <begin position="173"/>
        <end position="193"/>
    </location>
</feature>
<dbReference type="PROSITE" id="PS50850">
    <property type="entry name" value="MFS"/>
    <property type="match status" value="1"/>
</dbReference>
<keyword evidence="4 6" id="KW-1133">Transmembrane helix</keyword>
<proteinExistence type="predicted"/>
<feature type="transmembrane region" description="Helical" evidence="6">
    <location>
        <begin position="205"/>
        <end position="224"/>
    </location>
</feature>
<evidence type="ECO:0000259" key="7">
    <source>
        <dbReference type="PROSITE" id="PS50850"/>
    </source>
</evidence>